<evidence type="ECO:0000313" key="1">
    <source>
        <dbReference type="Proteomes" id="UP000887576"/>
    </source>
</evidence>
<proteinExistence type="predicted"/>
<dbReference type="WBParaSite" id="JU765_v2.g16726.t1">
    <property type="protein sequence ID" value="JU765_v2.g16726.t1"/>
    <property type="gene ID" value="JU765_v2.g16726"/>
</dbReference>
<sequence length="89" mass="9895">MEGTSTSHLISTVKPETTLVSANNISTLGSAFAQNSAMHFMKSAVPTLDAIQLQPASNIYQQQLYYDPLRPYQLSNEQFPVNFAQFPEK</sequence>
<name>A0AC34QIN2_9BILA</name>
<protein>
    <submittedName>
        <fullName evidence="2">Uncharacterized protein</fullName>
    </submittedName>
</protein>
<evidence type="ECO:0000313" key="2">
    <source>
        <dbReference type="WBParaSite" id="JU765_v2.g16726.t1"/>
    </source>
</evidence>
<accession>A0AC34QIN2</accession>
<organism evidence="1 2">
    <name type="scientific">Panagrolaimus sp. JU765</name>
    <dbReference type="NCBI Taxonomy" id="591449"/>
    <lineage>
        <taxon>Eukaryota</taxon>
        <taxon>Metazoa</taxon>
        <taxon>Ecdysozoa</taxon>
        <taxon>Nematoda</taxon>
        <taxon>Chromadorea</taxon>
        <taxon>Rhabditida</taxon>
        <taxon>Tylenchina</taxon>
        <taxon>Panagrolaimomorpha</taxon>
        <taxon>Panagrolaimoidea</taxon>
        <taxon>Panagrolaimidae</taxon>
        <taxon>Panagrolaimus</taxon>
    </lineage>
</organism>
<dbReference type="Proteomes" id="UP000887576">
    <property type="component" value="Unplaced"/>
</dbReference>
<reference evidence="2" key="1">
    <citation type="submission" date="2022-11" db="UniProtKB">
        <authorList>
            <consortium name="WormBaseParasite"/>
        </authorList>
    </citation>
    <scope>IDENTIFICATION</scope>
</reference>